<dbReference type="Proteomes" id="UP000261520">
    <property type="component" value="Unplaced"/>
</dbReference>
<dbReference type="STRING" id="409849.ENSPMGP00000006728"/>
<reference evidence="2" key="1">
    <citation type="submission" date="2025-08" db="UniProtKB">
        <authorList>
            <consortium name="Ensembl"/>
        </authorList>
    </citation>
    <scope>IDENTIFICATION</scope>
</reference>
<accession>A0A3B3ZPX3</accession>
<dbReference type="InterPro" id="IPR034608">
    <property type="entry name" value="CCDC125"/>
</dbReference>
<evidence type="ECO:0000313" key="3">
    <source>
        <dbReference type="Proteomes" id="UP000261520"/>
    </source>
</evidence>
<evidence type="ECO:0000313" key="2">
    <source>
        <dbReference type="Ensembl" id="ENSPMGP00000006728.1"/>
    </source>
</evidence>
<feature type="compositionally biased region" description="Low complexity" evidence="1">
    <location>
        <begin position="41"/>
        <end position="53"/>
    </location>
</feature>
<sequence>PLPVGQMQRARGSGSVDEDMADGDLGDGPITKPRTDPVIQRSPSCSGLSSQGGSRRGSEMSWSPGVPWSYSQLHSMSRCMCFYEILFYTVGLKLLLLTIELLQTELEVAHRYLEGKYAALKILQGKAILEKATSHTKTLLQKSEQRSKSLEKEVNTLQWELSMSQLRLRMSENKKGDSIPNNEINTFSFLPATPYHAPSLSLHLDNVPSKVCIVYLVCAALSQQYMDLLSRVSPQSIYPVTKTLERTEKDHSLPQVSHREVHVIFKSAIALLAWRLLLENSLGRRSSTHDSVGGV</sequence>
<dbReference type="PANTHER" id="PTHR28616:SF1">
    <property type="entry name" value="COILED-COIL DOMAIN-CONTAINING PROTEIN 125"/>
    <property type="match status" value="1"/>
</dbReference>
<protein>
    <submittedName>
        <fullName evidence="2">Uncharacterized protein</fullName>
    </submittedName>
</protein>
<dbReference type="GO" id="GO:2000146">
    <property type="term" value="P:negative regulation of cell motility"/>
    <property type="evidence" value="ECO:0007669"/>
    <property type="project" value="TreeGrafter"/>
</dbReference>
<feature type="compositionally biased region" description="Acidic residues" evidence="1">
    <location>
        <begin position="16"/>
        <end position="25"/>
    </location>
</feature>
<dbReference type="PANTHER" id="PTHR28616">
    <property type="entry name" value="COILED-COIL DOMAIN-CONTAINING PROTEIN 125"/>
    <property type="match status" value="1"/>
</dbReference>
<name>A0A3B3ZPX3_9GOBI</name>
<organism evidence="2 3">
    <name type="scientific">Periophthalmus magnuspinnatus</name>
    <dbReference type="NCBI Taxonomy" id="409849"/>
    <lineage>
        <taxon>Eukaryota</taxon>
        <taxon>Metazoa</taxon>
        <taxon>Chordata</taxon>
        <taxon>Craniata</taxon>
        <taxon>Vertebrata</taxon>
        <taxon>Euteleostomi</taxon>
        <taxon>Actinopterygii</taxon>
        <taxon>Neopterygii</taxon>
        <taxon>Teleostei</taxon>
        <taxon>Neoteleostei</taxon>
        <taxon>Acanthomorphata</taxon>
        <taxon>Gobiaria</taxon>
        <taxon>Gobiiformes</taxon>
        <taxon>Gobioidei</taxon>
        <taxon>Gobiidae</taxon>
        <taxon>Oxudercinae</taxon>
        <taxon>Periophthalmus</taxon>
    </lineage>
</organism>
<reference evidence="2" key="2">
    <citation type="submission" date="2025-09" db="UniProtKB">
        <authorList>
            <consortium name="Ensembl"/>
        </authorList>
    </citation>
    <scope>IDENTIFICATION</scope>
</reference>
<dbReference type="Ensembl" id="ENSPMGT00000007157.1">
    <property type="protein sequence ID" value="ENSPMGP00000006728.1"/>
    <property type="gene ID" value="ENSPMGG00000005632.1"/>
</dbReference>
<proteinExistence type="predicted"/>
<dbReference type="AlphaFoldDB" id="A0A3B3ZPX3"/>
<dbReference type="GO" id="GO:0035024">
    <property type="term" value="P:negative regulation of Rho protein signal transduction"/>
    <property type="evidence" value="ECO:0007669"/>
    <property type="project" value="TreeGrafter"/>
</dbReference>
<keyword evidence="3" id="KW-1185">Reference proteome</keyword>
<feature type="region of interest" description="Disordered" evidence="1">
    <location>
        <begin position="1"/>
        <end position="62"/>
    </location>
</feature>
<dbReference type="GO" id="GO:0005737">
    <property type="term" value="C:cytoplasm"/>
    <property type="evidence" value="ECO:0007669"/>
    <property type="project" value="TreeGrafter"/>
</dbReference>
<evidence type="ECO:0000256" key="1">
    <source>
        <dbReference type="SAM" id="MobiDB-lite"/>
    </source>
</evidence>